<dbReference type="HAMAP" id="MF_01114">
    <property type="entry name" value="RecX"/>
    <property type="match status" value="1"/>
</dbReference>
<dbReference type="InterPro" id="IPR053926">
    <property type="entry name" value="RecX_HTH_1st"/>
</dbReference>
<evidence type="ECO:0000259" key="6">
    <source>
        <dbReference type="Pfam" id="PF02631"/>
    </source>
</evidence>
<comment type="similarity">
    <text evidence="2 5">Belongs to the RecX family.</text>
</comment>
<dbReference type="PANTHER" id="PTHR33602:SF1">
    <property type="entry name" value="REGULATORY PROTEIN RECX FAMILY PROTEIN"/>
    <property type="match status" value="1"/>
</dbReference>
<proteinExistence type="inferred from homology"/>
<dbReference type="Pfam" id="PF21982">
    <property type="entry name" value="RecX_HTH1"/>
    <property type="match status" value="1"/>
</dbReference>
<evidence type="ECO:0000256" key="4">
    <source>
        <dbReference type="ARBA" id="ARBA00022490"/>
    </source>
</evidence>
<keyword evidence="4 5" id="KW-0963">Cytoplasm</keyword>
<evidence type="ECO:0000256" key="2">
    <source>
        <dbReference type="ARBA" id="ARBA00009695"/>
    </source>
</evidence>
<reference evidence="8 9" key="1">
    <citation type="submission" date="2023-03" db="EMBL/GenBank/DDBJ databases">
        <title>Novel Species.</title>
        <authorList>
            <person name="Ma S."/>
        </authorList>
    </citation>
    <scope>NUCLEOTIDE SEQUENCE [LARGE SCALE GENOMIC DNA]</scope>
    <source>
        <strain evidence="8 9">B11</strain>
    </source>
</reference>
<evidence type="ECO:0000256" key="3">
    <source>
        <dbReference type="ARBA" id="ARBA00018111"/>
    </source>
</evidence>
<evidence type="ECO:0000256" key="1">
    <source>
        <dbReference type="ARBA" id="ARBA00004496"/>
    </source>
</evidence>
<dbReference type="EMBL" id="CP121689">
    <property type="protein sequence ID" value="WZL75295.1"/>
    <property type="molecule type" value="Genomic_DNA"/>
</dbReference>
<comment type="subcellular location">
    <subcellularLocation>
        <location evidence="1 5">Cytoplasm</location>
    </subcellularLocation>
</comment>
<dbReference type="InterPro" id="IPR053924">
    <property type="entry name" value="RecX_HTH_2nd"/>
</dbReference>
<keyword evidence="9" id="KW-1185">Reference proteome</keyword>
<gene>
    <name evidence="5" type="primary">recX</name>
    <name evidence="8" type="ORF">QBE54_06745</name>
</gene>
<name>A0ABZ2YC77_9BACT</name>
<accession>A0ABZ2YC77</accession>
<dbReference type="PANTHER" id="PTHR33602">
    <property type="entry name" value="REGULATORY PROTEIN RECX FAMILY PROTEIN"/>
    <property type="match status" value="1"/>
</dbReference>
<feature type="domain" description="RecX first three-helical" evidence="7">
    <location>
        <begin position="12"/>
        <end position="48"/>
    </location>
</feature>
<dbReference type="Pfam" id="PF02631">
    <property type="entry name" value="RecX_HTH2"/>
    <property type="match status" value="1"/>
</dbReference>
<dbReference type="Proteomes" id="UP001461341">
    <property type="component" value="Chromosome"/>
</dbReference>
<dbReference type="RefSeq" id="WP_369017441.1">
    <property type="nucleotide sequence ID" value="NZ_CP121689.1"/>
</dbReference>
<comment type="function">
    <text evidence="5">Modulates RecA activity.</text>
</comment>
<sequence>MKSKKNPDPLKKSLMLLSRKMLTEKQLRDKLQKENLDWQKVEEAIEKLKVWGYLDDRKYLEEYLRSKRSATSWGYWKIREKLKEKGLPEELIELLRELYPLEDEIQDAKRLLENWVTTPRGADQARLLRKLAAKGFSHEAIQEAWRRYQEDLPLP</sequence>
<dbReference type="Gene3D" id="1.10.10.10">
    <property type="entry name" value="Winged helix-like DNA-binding domain superfamily/Winged helix DNA-binding domain"/>
    <property type="match status" value="2"/>
</dbReference>
<dbReference type="InterPro" id="IPR036388">
    <property type="entry name" value="WH-like_DNA-bd_sf"/>
</dbReference>
<protein>
    <recommendedName>
        <fullName evidence="3 5">Regulatory protein RecX</fullName>
    </recommendedName>
</protein>
<feature type="domain" description="RecX second three-helical" evidence="6">
    <location>
        <begin position="55"/>
        <end position="93"/>
    </location>
</feature>
<evidence type="ECO:0000313" key="8">
    <source>
        <dbReference type="EMBL" id="WZL75295.1"/>
    </source>
</evidence>
<organism evidence="8 9">
    <name type="scientific">Thermatribacter velox</name>
    <dbReference type="NCBI Taxonomy" id="3039681"/>
    <lineage>
        <taxon>Bacteria</taxon>
        <taxon>Pseudomonadati</taxon>
        <taxon>Atribacterota</taxon>
        <taxon>Atribacteria</taxon>
        <taxon>Atribacterales</taxon>
        <taxon>Thermatribacteraceae</taxon>
        <taxon>Thermatribacter</taxon>
    </lineage>
</organism>
<dbReference type="InterPro" id="IPR003783">
    <property type="entry name" value="Regulatory_RecX"/>
</dbReference>
<evidence type="ECO:0000259" key="7">
    <source>
        <dbReference type="Pfam" id="PF21982"/>
    </source>
</evidence>
<evidence type="ECO:0000313" key="9">
    <source>
        <dbReference type="Proteomes" id="UP001461341"/>
    </source>
</evidence>
<evidence type="ECO:0000256" key="5">
    <source>
        <dbReference type="HAMAP-Rule" id="MF_01114"/>
    </source>
</evidence>